<feature type="domain" description="Glycosyl transferase family 1" evidence="1">
    <location>
        <begin position="207"/>
        <end position="350"/>
    </location>
</feature>
<dbReference type="PANTHER" id="PTHR12526">
    <property type="entry name" value="GLYCOSYLTRANSFERASE"/>
    <property type="match status" value="1"/>
</dbReference>
<gene>
    <name evidence="3" type="ORF">B7G68_02610</name>
</gene>
<dbReference type="EMBL" id="CP027850">
    <property type="protein sequence ID" value="AVQ00849.1"/>
    <property type="molecule type" value="Genomic_DNA"/>
</dbReference>
<dbReference type="SUPFAM" id="SSF53756">
    <property type="entry name" value="UDP-Glycosyltransferase/glycogen phosphorylase"/>
    <property type="match status" value="1"/>
</dbReference>
<name>A0ABN5IPS9_9CAUL</name>
<dbReference type="InterPro" id="IPR001296">
    <property type="entry name" value="Glyco_trans_1"/>
</dbReference>
<dbReference type="Proteomes" id="UP000240527">
    <property type="component" value="Chromosome"/>
</dbReference>
<keyword evidence="3" id="KW-0808">Transferase</keyword>
<dbReference type="Gene3D" id="3.40.50.2000">
    <property type="entry name" value="Glycogen Phosphorylase B"/>
    <property type="match status" value="2"/>
</dbReference>
<dbReference type="InterPro" id="IPR028098">
    <property type="entry name" value="Glyco_trans_4-like_N"/>
</dbReference>
<protein>
    <submittedName>
        <fullName evidence="3">Glycosyl transferase</fullName>
    </submittedName>
</protein>
<reference evidence="3 4" key="1">
    <citation type="journal article" date="2015" name="Biotechnol. Bioeng.">
        <title>Genome sequence and phenotypic characterization of Caulobacter segnis.</title>
        <authorList>
            <person name="Patel S."/>
            <person name="Fletcher B."/>
            <person name="Scott D.C."/>
            <person name="Ely B."/>
        </authorList>
    </citation>
    <scope>NUCLEOTIDE SEQUENCE [LARGE SCALE GENOMIC DNA]</scope>
    <source>
        <strain evidence="3 4">TK0059</strain>
    </source>
</reference>
<sequence length="394" mass="43743">MRLLHVIPSSSPAYGGPIEGLIRQNETTLGMVERELVTLDRPEDPWVGGCPMTVHPMGKRRPTKGWPAHYGYTPDLIPWLRENLTRYDAAVVHGLWNYASFAASRVLPHSSLPYFVFSHGMLDPWFKARYPLKHLAKQAFWTVADGPLLSGAQAVFFTTEEEKLLAHNQFFGHRYRPKVVGYGTARTPIATPLQKQAFEALTPGLAGQRYLLFLSRIHPKKGCDLLIRAFAETAHLDPTLHLVIAGPDEIGIVNDLKAQAAAAGIADRIHWPGLLKGDAKWGAFHHCEAFVLPSHQENFGIAVAEALACGRPVLITDKVNIWREVSNANAGLVETDDQAGTTRLLQRWAELTPEEKNVMASSSSRLFFEKFDVSRTGPALIELIREQVVALQVV</sequence>
<dbReference type="GO" id="GO:0016740">
    <property type="term" value="F:transferase activity"/>
    <property type="evidence" value="ECO:0007669"/>
    <property type="project" value="UniProtKB-KW"/>
</dbReference>
<evidence type="ECO:0000313" key="4">
    <source>
        <dbReference type="Proteomes" id="UP000240527"/>
    </source>
</evidence>
<dbReference type="Pfam" id="PF00534">
    <property type="entry name" value="Glycos_transf_1"/>
    <property type="match status" value="1"/>
</dbReference>
<evidence type="ECO:0000259" key="1">
    <source>
        <dbReference type="Pfam" id="PF00534"/>
    </source>
</evidence>
<dbReference type="Pfam" id="PF13579">
    <property type="entry name" value="Glyco_trans_4_4"/>
    <property type="match status" value="1"/>
</dbReference>
<evidence type="ECO:0000313" key="3">
    <source>
        <dbReference type="EMBL" id="AVQ00849.1"/>
    </source>
</evidence>
<keyword evidence="4" id="KW-1185">Reference proteome</keyword>
<feature type="domain" description="Glycosyltransferase subfamily 4-like N-terminal" evidence="2">
    <location>
        <begin position="35"/>
        <end position="183"/>
    </location>
</feature>
<evidence type="ECO:0000259" key="2">
    <source>
        <dbReference type="Pfam" id="PF13579"/>
    </source>
</evidence>
<dbReference type="PANTHER" id="PTHR12526:SF636">
    <property type="entry name" value="BLL3647 PROTEIN"/>
    <property type="match status" value="1"/>
</dbReference>
<dbReference type="RefSeq" id="WP_013077691.1">
    <property type="nucleotide sequence ID" value="NZ_CP027850.1"/>
</dbReference>
<accession>A0ABN5IPS9</accession>
<organism evidence="3 4">
    <name type="scientific">Caulobacter segnis</name>
    <dbReference type="NCBI Taxonomy" id="88688"/>
    <lineage>
        <taxon>Bacteria</taxon>
        <taxon>Pseudomonadati</taxon>
        <taxon>Pseudomonadota</taxon>
        <taxon>Alphaproteobacteria</taxon>
        <taxon>Caulobacterales</taxon>
        <taxon>Caulobacteraceae</taxon>
        <taxon>Caulobacter</taxon>
    </lineage>
</organism>
<proteinExistence type="predicted"/>